<organism evidence="14">
    <name type="scientific">Pundamilia nyererei</name>
    <dbReference type="NCBI Taxonomy" id="303518"/>
    <lineage>
        <taxon>Eukaryota</taxon>
        <taxon>Metazoa</taxon>
        <taxon>Chordata</taxon>
        <taxon>Craniata</taxon>
        <taxon>Vertebrata</taxon>
        <taxon>Euteleostomi</taxon>
        <taxon>Actinopterygii</taxon>
        <taxon>Neopterygii</taxon>
        <taxon>Teleostei</taxon>
        <taxon>Neoteleostei</taxon>
        <taxon>Acanthomorphata</taxon>
        <taxon>Ovalentaria</taxon>
        <taxon>Cichlomorphae</taxon>
        <taxon>Cichliformes</taxon>
        <taxon>Cichlidae</taxon>
        <taxon>African cichlids</taxon>
        <taxon>Pseudocrenilabrinae</taxon>
        <taxon>Haplochromini</taxon>
        <taxon>Pundamilia</taxon>
    </lineage>
</organism>
<dbReference type="Pfam" id="PF03921">
    <property type="entry name" value="ICAM_N"/>
    <property type="match status" value="2"/>
</dbReference>
<dbReference type="AlphaFoldDB" id="A0A3B4G6C9"/>
<dbReference type="InterPro" id="IPR036179">
    <property type="entry name" value="Ig-like_dom_sf"/>
</dbReference>
<keyword evidence="11" id="KW-0393">Immunoglobulin domain</keyword>
<evidence type="ECO:0000256" key="1">
    <source>
        <dbReference type="ARBA" id="ARBA00004479"/>
    </source>
</evidence>
<evidence type="ECO:0000256" key="11">
    <source>
        <dbReference type="ARBA" id="ARBA00023319"/>
    </source>
</evidence>
<dbReference type="InterPro" id="IPR003598">
    <property type="entry name" value="Ig_sub2"/>
</dbReference>
<evidence type="ECO:0000259" key="13">
    <source>
        <dbReference type="PROSITE" id="PS50835"/>
    </source>
</evidence>
<feature type="transmembrane region" description="Helical" evidence="12">
    <location>
        <begin position="799"/>
        <end position="821"/>
    </location>
</feature>
<dbReference type="InterPro" id="IPR003987">
    <property type="entry name" value="ICAM_VCAM_N"/>
</dbReference>
<keyword evidence="4" id="KW-0732">Signal</keyword>
<evidence type="ECO:0000256" key="4">
    <source>
        <dbReference type="ARBA" id="ARBA00022729"/>
    </source>
</evidence>
<evidence type="ECO:0000256" key="7">
    <source>
        <dbReference type="ARBA" id="ARBA00022989"/>
    </source>
</evidence>
<dbReference type="PANTHER" id="PTHR13771:SF9">
    <property type="entry name" value="INTERCELLULAR ADHESION MOLECULE 5"/>
    <property type="match status" value="1"/>
</dbReference>
<feature type="domain" description="Ig-like" evidence="13">
    <location>
        <begin position="475"/>
        <end position="557"/>
    </location>
</feature>
<keyword evidence="7 12" id="KW-1133">Transmembrane helix</keyword>
<keyword evidence="8 12" id="KW-0472">Membrane</keyword>
<name>A0A3B4G6C9_9CICH</name>
<evidence type="ECO:0000256" key="10">
    <source>
        <dbReference type="ARBA" id="ARBA00023180"/>
    </source>
</evidence>
<keyword evidence="3 12" id="KW-0812">Transmembrane</keyword>
<dbReference type="InterPro" id="IPR013768">
    <property type="entry name" value="ICAM_N"/>
</dbReference>
<protein>
    <recommendedName>
        <fullName evidence="13">Ig-like domain-containing protein</fullName>
    </recommendedName>
</protein>
<sequence>MAGCPLTLTPSETVVKFGDPVSINCSTSARYVEGMGWEAPFGGTGFERPPVVTWRVEKLEEWTPSPSCYATLVDGSQCAVSPVITVYKTPETVSISEMNHGLMLKHKEDKKYTKTQYKLQCDIINVAPVQYLTITWYKNNKIIKTESFNDTTKTPVNESSILRVNISKEEKVIELRCEAKLDFGPRGPKLPAISQTHNVSAHLSNMSEYEGNPVTVNCTTALAEHKGLYFTVGNETSRIIEEQMSISQSVSLSDWNVTIKCKVKLNESHECSKDLQVITFKNPEVFHSVQLVNVTRKETQYRLQCDIINVAPVQYVTVSWYKNSEKIQTESFNDTTTKTPVNKSSILRVNISREENVVEFRCEAQLDFGPHRPKLPAISQTHRVSAHCCPLTLTPSETVVKFGDPVSINCSTSVRYVQGMGWEAPFGGTGFERAPVVTWRVEKLEEWTPSPFCYVTLVNGSQCTVSPVITVYKTPDSVSVSDMGHGSMVEGREYDLKCDVINVAPVQNLTVTWYRGNETVLTQMFNDSTMTPVNVSSTLRISTLRDYNGLTFRCEAELHLRPKGPKHSSPDGNPFPTVQWFYEGKILNSSKPLTRTDSGKYTAIVQNSHGRSNTSVHITVEYSPSFTCKEHYEITVNDKHQSICEPVGLPTPTLTWFKDGKQMVSPQLWKKNDSGKYLLNAHNTHGTSFYDFSTVKINAPEFKEGNESKEVLQGENVTLSCSADSNPPSNITWIYTAAVNSNMTTEGRQKTVTITRATSTNAGYYICVAENKVGRNTRFITLMITGMIIDSVSQIPFPIIWVSLTLLIIILILLVVCCRICQKKRGHYSFFPVKVSNVSNIPLTSVQANGKAKDF</sequence>
<evidence type="ECO:0000256" key="9">
    <source>
        <dbReference type="ARBA" id="ARBA00023157"/>
    </source>
</evidence>
<dbReference type="Pfam" id="PF13927">
    <property type="entry name" value="Ig_3"/>
    <property type="match status" value="1"/>
</dbReference>
<dbReference type="Ensembl" id="ENSPNYT00000018907.1">
    <property type="protein sequence ID" value="ENSPNYP00000018445.1"/>
    <property type="gene ID" value="ENSPNYG00000013931.1"/>
</dbReference>
<dbReference type="PRINTS" id="PR01472">
    <property type="entry name" value="ICAMVCAM1"/>
</dbReference>
<dbReference type="SUPFAM" id="SSF48726">
    <property type="entry name" value="Immunoglobulin"/>
    <property type="match status" value="8"/>
</dbReference>
<evidence type="ECO:0000313" key="14">
    <source>
        <dbReference type="Ensembl" id="ENSPNYP00000018445.1"/>
    </source>
</evidence>
<comment type="similarity">
    <text evidence="2">Belongs to the immunoglobulin superfamily. ICAM family.</text>
</comment>
<evidence type="ECO:0000256" key="3">
    <source>
        <dbReference type="ARBA" id="ARBA00022692"/>
    </source>
</evidence>
<feature type="domain" description="Ig-like" evidence="13">
    <location>
        <begin position="283"/>
        <end position="385"/>
    </location>
</feature>
<dbReference type="InterPro" id="IPR013783">
    <property type="entry name" value="Ig-like_fold"/>
</dbReference>
<feature type="domain" description="Ig-like" evidence="13">
    <location>
        <begin position="82"/>
        <end position="200"/>
    </location>
</feature>
<evidence type="ECO:0000256" key="2">
    <source>
        <dbReference type="ARBA" id="ARBA00005925"/>
    </source>
</evidence>
<dbReference type="SMART" id="SM00408">
    <property type="entry name" value="IGc2"/>
    <property type="match status" value="1"/>
</dbReference>
<dbReference type="InterPro" id="IPR047012">
    <property type="entry name" value="ICAM_VCAM"/>
</dbReference>
<dbReference type="PROSITE" id="PS50835">
    <property type="entry name" value="IG_LIKE"/>
    <property type="match status" value="4"/>
</dbReference>
<dbReference type="InterPro" id="IPR007110">
    <property type="entry name" value="Ig-like_dom"/>
</dbReference>
<accession>A0A3B4G6C9</accession>
<dbReference type="GO" id="GO:0005178">
    <property type="term" value="F:integrin binding"/>
    <property type="evidence" value="ECO:0007669"/>
    <property type="project" value="InterPro"/>
</dbReference>
<keyword evidence="6" id="KW-0130">Cell adhesion</keyword>
<reference evidence="14" key="1">
    <citation type="submission" date="2023-09" db="UniProtKB">
        <authorList>
            <consortium name="Ensembl"/>
        </authorList>
    </citation>
    <scope>IDENTIFICATION</scope>
</reference>
<proteinExistence type="inferred from homology"/>
<evidence type="ECO:0000256" key="12">
    <source>
        <dbReference type="SAM" id="Phobius"/>
    </source>
</evidence>
<dbReference type="InterPro" id="IPR003599">
    <property type="entry name" value="Ig_sub"/>
</dbReference>
<dbReference type="GeneTree" id="ENSGT00940000159005"/>
<evidence type="ECO:0000256" key="8">
    <source>
        <dbReference type="ARBA" id="ARBA00023136"/>
    </source>
</evidence>
<evidence type="ECO:0000256" key="6">
    <source>
        <dbReference type="ARBA" id="ARBA00022889"/>
    </source>
</evidence>
<comment type="subcellular location">
    <subcellularLocation>
        <location evidence="1">Membrane</location>
        <topology evidence="1">Single-pass type I membrane protein</topology>
    </subcellularLocation>
</comment>
<dbReference type="GO" id="GO:0016020">
    <property type="term" value="C:membrane"/>
    <property type="evidence" value="ECO:0007669"/>
    <property type="project" value="UniProtKB-SubCell"/>
</dbReference>
<evidence type="ECO:0000256" key="5">
    <source>
        <dbReference type="ARBA" id="ARBA00022737"/>
    </source>
</evidence>
<feature type="domain" description="Ig-like" evidence="13">
    <location>
        <begin position="700"/>
        <end position="785"/>
    </location>
</feature>
<keyword evidence="10" id="KW-0325">Glycoprotein</keyword>
<dbReference type="PANTHER" id="PTHR13771">
    <property type="entry name" value="INTERCELLULAR ADHESION MOLECULE"/>
    <property type="match status" value="1"/>
</dbReference>
<dbReference type="SMART" id="SM00409">
    <property type="entry name" value="IG"/>
    <property type="match status" value="2"/>
</dbReference>
<dbReference type="GO" id="GO:0098609">
    <property type="term" value="P:cell-cell adhesion"/>
    <property type="evidence" value="ECO:0007669"/>
    <property type="project" value="InterPro"/>
</dbReference>
<keyword evidence="5" id="KW-0677">Repeat</keyword>
<dbReference type="Gene3D" id="2.60.40.10">
    <property type="entry name" value="Immunoglobulins"/>
    <property type="match status" value="8"/>
</dbReference>
<dbReference type="STRING" id="303518.ENSPNYP00000018445"/>
<keyword evidence="9" id="KW-1015">Disulfide bond</keyword>